<dbReference type="PANTHER" id="PTHR47245">
    <property type="entry name" value="PEPTIDYLPROLYL ISOMERASE"/>
    <property type="match status" value="1"/>
</dbReference>
<feature type="compositionally biased region" description="Acidic residues" evidence="1">
    <location>
        <begin position="23"/>
        <end position="49"/>
    </location>
</feature>
<reference evidence="3 4" key="1">
    <citation type="submission" date="2021-01" db="EMBL/GenBank/DDBJ databases">
        <title>Genomic Encyclopedia of Type Strains, Phase IV (KMG-IV): sequencing the most valuable type-strain genomes for metagenomic binning, comparative biology and taxonomic classification.</title>
        <authorList>
            <person name="Goeker M."/>
        </authorList>
    </citation>
    <scope>NUCLEOTIDE SEQUENCE [LARGE SCALE GENOMIC DNA]</scope>
    <source>
        <strain evidence="3 4">DSM 25540</strain>
    </source>
</reference>
<name>A0ABS2PBC0_9BACL</name>
<dbReference type="Gene3D" id="1.10.4030.10">
    <property type="entry name" value="Porin chaperone SurA, peptide-binding domain"/>
    <property type="match status" value="1"/>
</dbReference>
<gene>
    <name evidence="3" type="ORF">JOD17_001801</name>
</gene>
<proteinExistence type="predicted"/>
<evidence type="ECO:0000313" key="4">
    <source>
        <dbReference type="Proteomes" id="UP000741863"/>
    </source>
</evidence>
<dbReference type="RefSeq" id="WP_204697061.1">
    <property type="nucleotide sequence ID" value="NZ_JAFBEC010000004.1"/>
</dbReference>
<dbReference type="EC" id="5.2.1.8" evidence="3"/>
<evidence type="ECO:0000313" key="3">
    <source>
        <dbReference type="EMBL" id="MBM7632707.1"/>
    </source>
</evidence>
<accession>A0ABS2PBC0</accession>
<feature type="signal peptide" evidence="2">
    <location>
        <begin position="1"/>
        <end position="20"/>
    </location>
</feature>
<feature type="compositionally biased region" description="Acidic residues" evidence="1">
    <location>
        <begin position="210"/>
        <end position="219"/>
    </location>
</feature>
<feature type="chain" id="PRO_5047211435" evidence="2">
    <location>
        <begin position="21"/>
        <end position="269"/>
    </location>
</feature>
<dbReference type="InterPro" id="IPR027304">
    <property type="entry name" value="Trigger_fact/SurA_dom_sf"/>
</dbReference>
<dbReference type="PROSITE" id="PS51257">
    <property type="entry name" value="PROKAR_LIPOPROTEIN"/>
    <property type="match status" value="1"/>
</dbReference>
<dbReference type="PANTHER" id="PTHR47245:SF2">
    <property type="entry name" value="PEPTIDYL-PROLYL CIS-TRANS ISOMERASE HP_0175-RELATED"/>
    <property type="match status" value="1"/>
</dbReference>
<dbReference type="Proteomes" id="UP000741863">
    <property type="component" value="Unassembled WGS sequence"/>
</dbReference>
<keyword evidence="2" id="KW-0732">Signal</keyword>
<dbReference type="InterPro" id="IPR050245">
    <property type="entry name" value="PrsA_foldase"/>
</dbReference>
<dbReference type="Pfam" id="PF13624">
    <property type="entry name" value="SurA_N_3"/>
    <property type="match status" value="1"/>
</dbReference>
<feature type="region of interest" description="Disordered" evidence="1">
    <location>
        <begin position="23"/>
        <end position="55"/>
    </location>
</feature>
<feature type="region of interest" description="Disordered" evidence="1">
    <location>
        <begin position="209"/>
        <end position="228"/>
    </location>
</feature>
<evidence type="ECO:0000256" key="1">
    <source>
        <dbReference type="SAM" id="MobiDB-lite"/>
    </source>
</evidence>
<organism evidence="3 4">
    <name type="scientific">Geomicrobium sediminis</name>
    <dbReference type="NCBI Taxonomy" id="1347788"/>
    <lineage>
        <taxon>Bacteria</taxon>
        <taxon>Bacillati</taxon>
        <taxon>Bacillota</taxon>
        <taxon>Bacilli</taxon>
        <taxon>Bacillales</taxon>
        <taxon>Geomicrobium</taxon>
    </lineage>
</organism>
<sequence length="269" mass="30811">MKKKWLAGGFALMLSVGLVACGDEEQEQNEEADVENGEEQQASPEDEMPNPDFSELPEVVAEVNGTEISRDLFEDQYMFQMQQMMMFGMPMEGDELDPELSENIVQGLVGQELLEQEAEAEGVEATDDEIDEYVLMHYGQPGMEVEEIYSSIEEEQGVTADEVRDDLRTAVSADMYATNEADVEVTDEEVEEAYEQEVQQIEEMNAMMEEQQEEADEEEVQMHEPQEVPELEELEDELRQALQQEKEQEYVFNTLIPELQEENDVTIHI</sequence>
<dbReference type="EMBL" id="JAFBEC010000004">
    <property type="protein sequence ID" value="MBM7632707.1"/>
    <property type="molecule type" value="Genomic_DNA"/>
</dbReference>
<evidence type="ECO:0000256" key="2">
    <source>
        <dbReference type="SAM" id="SignalP"/>
    </source>
</evidence>
<dbReference type="SUPFAM" id="SSF109998">
    <property type="entry name" value="Triger factor/SurA peptide-binding domain-like"/>
    <property type="match status" value="1"/>
</dbReference>
<dbReference type="GO" id="GO:0003755">
    <property type="term" value="F:peptidyl-prolyl cis-trans isomerase activity"/>
    <property type="evidence" value="ECO:0007669"/>
    <property type="project" value="UniProtKB-EC"/>
</dbReference>
<keyword evidence="3" id="KW-0413">Isomerase</keyword>
<comment type="caution">
    <text evidence="3">The sequence shown here is derived from an EMBL/GenBank/DDBJ whole genome shotgun (WGS) entry which is preliminary data.</text>
</comment>
<keyword evidence="4" id="KW-1185">Reference proteome</keyword>
<protein>
    <submittedName>
        <fullName evidence="3">Peptidyl-prolyl cis-trans isomerase SurA</fullName>
        <ecNumber evidence="3">5.2.1.8</ecNumber>
    </submittedName>
</protein>